<dbReference type="OrthoDB" id="8918594at2759"/>
<dbReference type="FunFam" id="3.30.160.60:FF:000512">
    <property type="entry name" value="zinc finger protein 197 isoform X1"/>
    <property type="match status" value="1"/>
</dbReference>
<dbReference type="PANTHER" id="PTHR16515">
    <property type="entry name" value="PR DOMAIN ZINC FINGER PROTEIN"/>
    <property type="match status" value="1"/>
</dbReference>
<dbReference type="SUPFAM" id="SSF57667">
    <property type="entry name" value="beta-beta-alpha zinc fingers"/>
    <property type="match status" value="3"/>
</dbReference>
<keyword evidence="7" id="KW-0804">Transcription</keyword>
<accession>A0A1S3KCR2</accession>
<keyword evidence="4 9" id="KW-0863">Zinc-finger</keyword>
<dbReference type="InterPro" id="IPR013087">
    <property type="entry name" value="Znf_C2H2_type"/>
</dbReference>
<dbReference type="FunFam" id="3.30.160.60:FF:000688">
    <property type="entry name" value="zinc finger protein 197 isoform X1"/>
    <property type="match status" value="1"/>
</dbReference>
<dbReference type="AlphaFoldDB" id="A0A1S3KCR2"/>
<dbReference type="Proteomes" id="UP000085678">
    <property type="component" value="Unplaced"/>
</dbReference>
<dbReference type="GO" id="GO:0003690">
    <property type="term" value="F:double-stranded DNA binding"/>
    <property type="evidence" value="ECO:0007669"/>
    <property type="project" value="UniProtKB-ARBA"/>
</dbReference>
<evidence type="ECO:0000259" key="11">
    <source>
        <dbReference type="PROSITE" id="PS50157"/>
    </source>
</evidence>
<feature type="region of interest" description="Disordered" evidence="10">
    <location>
        <begin position="40"/>
        <end position="88"/>
    </location>
</feature>
<name>A0A1S3KCR2_LINAN</name>
<evidence type="ECO:0000256" key="10">
    <source>
        <dbReference type="SAM" id="MobiDB-lite"/>
    </source>
</evidence>
<keyword evidence="3" id="KW-0677">Repeat</keyword>
<dbReference type="KEGG" id="lak:106180830"/>
<feature type="domain" description="C2H2-type" evidence="11">
    <location>
        <begin position="250"/>
        <end position="277"/>
    </location>
</feature>
<proteinExistence type="predicted"/>
<organism evidence="12 13">
    <name type="scientific">Lingula anatina</name>
    <name type="common">Brachiopod</name>
    <name type="synonym">Lingula unguis</name>
    <dbReference type="NCBI Taxonomy" id="7574"/>
    <lineage>
        <taxon>Eukaryota</taxon>
        <taxon>Metazoa</taxon>
        <taxon>Spiralia</taxon>
        <taxon>Lophotrochozoa</taxon>
        <taxon>Brachiopoda</taxon>
        <taxon>Linguliformea</taxon>
        <taxon>Lingulata</taxon>
        <taxon>Lingulida</taxon>
        <taxon>Linguloidea</taxon>
        <taxon>Lingulidae</taxon>
        <taxon>Lingula</taxon>
    </lineage>
</organism>
<dbReference type="Pfam" id="PF00096">
    <property type="entry name" value="zf-C2H2"/>
    <property type="match status" value="4"/>
</dbReference>
<evidence type="ECO:0000256" key="4">
    <source>
        <dbReference type="ARBA" id="ARBA00022771"/>
    </source>
</evidence>
<dbReference type="InterPro" id="IPR036236">
    <property type="entry name" value="Znf_C2H2_sf"/>
</dbReference>
<dbReference type="GO" id="GO:0008270">
    <property type="term" value="F:zinc ion binding"/>
    <property type="evidence" value="ECO:0007669"/>
    <property type="project" value="UniProtKB-KW"/>
</dbReference>
<evidence type="ECO:0000256" key="6">
    <source>
        <dbReference type="ARBA" id="ARBA00023015"/>
    </source>
</evidence>
<feature type="domain" description="C2H2-type" evidence="11">
    <location>
        <begin position="194"/>
        <end position="221"/>
    </location>
</feature>
<evidence type="ECO:0000256" key="1">
    <source>
        <dbReference type="ARBA" id="ARBA00004123"/>
    </source>
</evidence>
<feature type="domain" description="C2H2-type" evidence="11">
    <location>
        <begin position="110"/>
        <end position="137"/>
    </location>
</feature>
<gene>
    <name evidence="13" type="primary">LOC106180830</name>
</gene>
<evidence type="ECO:0000313" key="13">
    <source>
        <dbReference type="RefSeq" id="XP_013420418.1"/>
    </source>
</evidence>
<dbReference type="PROSITE" id="PS00028">
    <property type="entry name" value="ZINC_FINGER_C2H2_1"/>
    <property type="match status" value="6"/>
</dbReference>
<feature type="domain" description="C2H2-type" evidence="11">
    <location>
        <begin position="138"/>
        <end position="165"/>
    </location>
</feature>
<protein>
    <submittedName>
        <fullName evidence="13">Zinc finger protein OZF</fullName>
    </submittedName>
</protein>
<dbReference type="PANTHER" id="PTHR16515:SF49">
    <property type="entry name" value="GASTRULA ZINC FINGER PROTEIN XLCGF49.1-LIKE-RELATED"/>
    <property type="match status" value="1"/>
</dbReference>
<keyword evidence="6" id="KW-0805">Transcription regulation</keyword>
<comment type="subcellular location">
    <subcellularLocation>
        <location evidence="1">Nucleus</location>
    </subcellularLocation>
</comment>
<keyword evidence="8" id="KW-0539">Nucleus</keyword>
<dbReference type="FunFam" id="3.30.160.60:FF:000690">
    <property type="entry name" value="Zinc finger protein 354C"/>
    <property type="match status" value="1"/>
</dbReference>
<dbReference type="RefSeq" id="XP_013420418.1">
    <property type="nucleotide sequence ID" value="XM_013564964.1"/>
</dbReference>
<dbReference type="InParanoid" id="A0A1S3KCR2"/>
<dbReference type="FunFam" id="3.30.160.60:FF:000060">
    <property type="entry name" value="zinc finger protein 436"/>
    <property type="match status" value="1"/>
</dbReference>
<feature type="domain" description="C2H2-type" evidence="11">
    <location>
        <begin position="166"/>
        <end position="193"/>
    </location>
</feature>
<evidence type="ECO:0000256" key="3">
    <source>
        <dbReference type="ARBA" id="ARBA00022737"/>
    </source>
</evidence>
<evidence type="ECO:0000256" key="2">
    <source>
        <dbReference type="ARBA" id="ARBA00022723"/>
    </source>
</evidence>
<dbReference type="SMART" id="SM00355">
    <property type="entry name" value="ZnF_C2H2"/>
    <property type="match status" value="6"/>
</dbReference>
<dbReference type="InterPro" id="IPR050331">
    <property type="entry name" value="Zinc_finger"/>
</dbReference>
<dbReference type="GO" id="GO:0010468">
    <property type="term" value="P:regulation of gene expression"/>
    <property type="evidence" value="ECO:0007669"/>
    <property type="project" value="TreeGrafter"/>
</dbReference>
<keyword evidence="12" id="KW-1185">Reference proteome</keyword>
<evidence type="ECO:0000256" key="7">
    <source>
        <dbReference type="ARBA" id="ARBA00023163"/>
    </source>
</evidence>
<keyword evidence="5" id="KW-0862">Zinc</keyword>
<keyword evidence="2" id="KW-0479">Metal-binding</keyword>
<sequence>MSAPKPDKLNRIVKLLMTRVMTKECTLGYDEQVPHNNQIQEEISPHCNKHKKSETSSMYDDDEAPEDGDSKSIDAHNFKGENKSNSSASDLSCLSVIAKQPNSPKGKTLHKCKYCTKVFSRKSDNIKHERVHTGERPFLCRVCKKAFTQKAACVRHERLHNYDRPFICQFCGNGFIQRWDLVLHERIHTGEKLFDCHFCKMIFTQKKTLERHERIHTNERPFQCHYCGQGFTQSSTLVKHERIHTGEKPYTCKYCGRKFASNSDCGRHERIHARKVQNKQSNLSSLPDIQANAVNTVVGQNNGDAKQDKNFPKSFIKSTAEMTSVVKQVNPGDVVEKKRDLQFL</sequence>
<feature type="domain" description="C2H2-type" evidence="11">
    <location>
        <begin position="222"/>
        <end position="249"/>
    </location>
</feature>
<evidence type="ECO:0000256" key="5">
    <source>
        <dbReference type="ARBA" id="ARBA00022833"/>
    </source>
</evidence>
<feature type="compositionally biased region" description="Basic and acidic residues" evidence="10">
    <location>
        <begin position="68"/>
        <end position="82"/>
    </location>
</feature>
<dbReference type="FunFam" id="3.30.160.60:FF:002343">
    <property type="entry name" value="Zinc finger protein 33A"/>
    <property type="match status" value="1"/>
</dbReference>
<dbReference type="GeneID" id="106180830"/>
<evidence type="ECO:0000256" key="9">
    <source>
        <dbReference type="PROSITE-ProRule" id="PRU00042"/>
    </source>
</evidence>
<evidence type="ECO:0000313" key="12">
    <source>
        <dbReference type="Proteomes" id="UP000085678"/>
    </source>
</evidence>
<dbReference type="Gene3D" id="3.30.160.60">
    <property type="entry name" value="Classic Zinc Finger"/>
    <property type="match status" value="6"/>
</dbReference>
<evidence type="ECO:0000256" key="8">
    <source>
        <dbReference type="ARBA" id="ARBA00023242"/>
    </source>
</evidence>
<reference evidence="13" key="1">
    <citation type="submission" date="2025-08" db="UniProtKB">
        <authorList>
            <consortium name="RefSeq"/>
        </authorList>
    </citation>
    <scope>IDENTIFICATION</scope>
    <source>
        <tissue evidence="13">Gonads</tissue>
    </source>
</reference>
<dbReference type="GO" id="GO:0005634">
    <property type="term" value="C:nucleus"/>
    <property type="evidence" value="ECO:0007669"/>
    <property type="project" value="UniProtKB-SubCell"/>
</dbReference>
<dbReference type="PROSITE" id="PS50157">
    <property type="entry name" value="ZINC_FINGER_C2H2_2"/>
    <property type="match status" value="6"/>
</dbReference>